<name>A0A4P9X063_9FUNG</name>
<gene>
    <name evidence="7" type="ORF">CAUPRSCDRAFT_10358</name>
    <name evidence="8" type="ORF">CXG81DRAFT_28467</name>
</gene>
<evidence type="ECO:0000256" key="3">
    <source>
        <dbReference type="ARBA" id="ARBA00023242"/>
    </source>
</evidence>
<proteinExistence type="inferred from homology"/>
<feature type="compositionally biased region" description="Acidic residues" evidence="5">
    <location>
        <begin position="233"/>
        <end position="252"/>
    </location>
</feature>
<dbReference type="PANTHER" id="PTHR18034:SF4">
    <property type="entry name" value="NUCLEOLAR MIF4G DOMAIN-CONTAINING PROTEIN 1"/>
    <property type="match status" value="1"/>
</dbReference>
<dbReference type="InterPro" id="IPR050781">
    <property type="entry name" value="CWC22_splicing_factor"/>
</dbReference>
<dbReference type="Proteomes" id="UP000268535">
    <property type="component" value="Unassembled WGS sequence"/>
</dbReference>
<feature type="compositionally biased region" description="Low complexity" evidence="5">
    <location>
        <begin position="49"/>
        <end position="66"/>
    </location>
</feature>
<protein>
    <recommendedName>
        <fullName evidence="6">MI domain-containing protein</fullName>
    </recommendedName>
</protein>
<feature type="region of interest" description="Disordered" evidence="5">
    <location>
        <begin position="598"/>
        <end position="617"/>
    </location>
</feature>
<feature type="compositionally biased region" description="Low complexity" evidence="5">
    <location>
        <begin position="220"/>
        <end position="230"/>
    </location>
</feature>
<dbReference type="STRING" id="1555241.A0A4P9X063"/>
<evidence type="ECO:0000256" key="4">
    <source>
        <dbReference type="SAM" id="Coils"/>
    </source>
</evidence>
<feature type="region of interest" description="Disordered" evidence="5">
    <location>
        <begin position="170"/>
        <end position="339"/>
    </location>
</feature>
<comment type="subcellular location">
    <subcellularLocation>
        <location evidence="1">Nucleus</location>
    </subcellularLocation>
</comment>
<evidence type="ECO:0000256" key="1">
    <source>
        <dbReference type="ARBA" id="ARBA00004123"/>
    </source>
</evidence>
<feature type="region of interest" description="Disordered" evidence="5">
    <location>
        <begin position="1"/>
        <end position="118"/>
    </location>
</feature>
<keyword evidence="4" id="KW-0175">Coiled coil</keyword>
<keyword evidence="3" id="KW-0539">Nucleus</keyword>
<dbReference type="SUPFAM" id="SSF48371">
    <property type="entry name" value="ARM repeat"/>
    <property type="match status" value="1"/>
</dbReference>
<reference evidence="9 10" key="1">
    <citation type="journal article" date="2018" name="Nat. Microbiol.">
        <title>Leveraging single-cell genomics to expand the fungal tree of life.</title>
        <authorList>
            <person name="Ahrendt S.R."/>
            <person name="Quandt C.A."/>
            <person name="Ciobanu D."/>
            <person name="Clum A."/>
            <person name="Salamov A."/>
            <person name="Andreopoulos B."/>
            <person name="Cheng J.F."/>
            <person name="Woyke T."/>
            <person name="Pelin A."/>
            <person name="Henrissat B."/>
            <person name="Reynolds N.K."/>
            <person name="Benny G.L."/>
            <person name="Smith M.E."/>
            <person name="James T.Y."/>
            <person name="Grigoriev I.V."/>
        </authorList>
    </citation>
    <scope>NUCLEOTIDE SEQUENCE [LARGE SCALE GENOMIC DNA]</scope>
    <source>
        <strain evidence="9 10">ATCC 52028</strain>
    </source>
</reference>
<dbReference type="SMART" id="SM00544">
    <property type="entry name" value="MA3"/>
    <property type="match status" value="1"/>
</dbReference>
<dbReference type="EMBL" id="ML009127">
    <property type="protein sequence ID" value="RKO98018.1"/>
    <property type="molecule type" value="Genomic_DNA"/>
</dbReference>
<feature type="compositionally biased region" description="Basic and acidic residues" evidence="5">
    <location>
        <begin position="284"/>
        <end position="293"/>
    </location>
</feature>
<dbReference type="OrthoDB" id="361797at2759"/>
<reference evidence="8" key="2">
    <citation type="submission" date="2018-04" db="EMBL/GenBank/DDBJ databases">
        <title>Leveraging single-cell genomics to expand the Fungal Tree of Life.</title>
        <authorList>
            <consortium name="DOE Joint Genome Institute"/>
            <person name="Ahrendt S.R."/>
            <person name="Quandt C.A."/>
            <person name="Ciobanu D."/>
            <person name="Clum A."/>
            <person name="Salamov A."/>
            <person name="Andreopoulos B."/>
            <person name="Cheng J.-F."/>
            <person name="Woyke T."/>
            <person name="Pelin A."/>
            <person name="Henrissat B."/>
            <person name="Benny G.L."/>
            <person name="Smith M.E."/>
            <person name="James T.Y."/>
            <person name="Grigoriev I.V."/>
        </authorList>
    </citation>
    <scope>NUCLEOTIDE SEQUENCE</scope>
    <source>
        <strain evidence="8">ATCC 52028</strain>
    </source>
</reference>
<dbReference type="PROSITE" id="PS51366">
    <property type="entry name" value="MI"/>
    <property type="match status" value="1"/>
</dbReference>
<dbReference type="InterPro" id="IPR003891">
    <property type="entry name" value="Initiation_fac_eIF4g_MI"/>
</dbReference>
<dbReference type="AlphaFoldDB" id="A0A4P9X063"/>
<sequence>MGYHPTVKRPLRPAAPGGHAHASRGGRGGRPRSSGLAIPASLLRETGVDPDAAAADGALPRNSKQARQARRKAAHTAAAAAAAAAAPSSLSASTPAPASSRKRKAETGPGGIPANHPNAKFFAHLARQGLIPDASGTVRDAAAADLPSRDELLAEERYYRKMLGLRPKSKATKLMGGSGLENDAMADITEGLDDLVDELESAQKTKKPASGSDDDDESDGGASDASLSHSDAADVDAEEDDEDSVSGEDGLDDLLNGFDDADNGLSHDDEDEDDGSAVSSSTVGDDRVEKDAADTDAEVDPVAALFGGKAPSDRSAKYVPPSARRQQQDAESAHDASASDGVVAAVEDLRPVETAQSKAIRKAVRANLNKLGDSNMATLATALRGVYETYPRAEVHRAFLDTLFAFIVEPAVPHMSLMLTWAAFVKAVSFEVGPELATMAIEESVERLEAECDDYRRQSRGAAARPSSKAGGVVLDAEEANRKRYHNYLLFTIALYRFGLVRGPLVQDLALAALQRDDHVAQDDETDYGVALHILREAGPALRNEDKAASAAFFGAVADAVSVREAAYRSLSGTDTSAPPRSSRARFLADAIDAAATQLAQPQHRRKGRDEGADLGNAAAGSNALQFQALERYLVHASSQIASKLVEPLSIRLDDLRHAATRGRWWRVGGAWGGRGQHDQQGQATMATVPTHGGKTVEHGAVRVHESEAGRVLVDKDGEFGPVVDLMDLASRQRLTSSVKKDIFVIIMGSEDVAEARERLDRLRLKSAQQREVMRVLVHCCLQEQSYNPYYGFLASKLARHDRGHQLTLQYVAWEECRKWRELAGPEVSLSQAGKHVTKAVHRQQLTRVAQLAELYAQLLVKVALPITFLKGIDFLLLGLYEKLFIQVLLCQASVKCATSASAAAGKAAPGKSAGSSALSSMKKVFGRLSEKPHQALLLGITLFLDQHIMEPLSQRKPVVGLAEADVPAIKLAVGYLKSL</sequence>
<dbReference type="GO" id="GO:0005730">
    <property type="term" value="C:nucleolus"/>
    <property type="evidence" value="ECO:0007669"/>
    <property type="project" value="TreeGrafter"/>
</dbReference>
<keyword evidence="10" id="KW-1185">Reference proteome</keyword>
<dbReference type="PANTHER" id="PTHR18034">
    <property type="entry name" value="CELL CYCLE CONTROL PROTEIN CWF22-RELATED"/>
    <property type="match status" value="1"/>
</dbReference>
<feature type="compositionally biased region" description="Low complexity" evidence="5">
    <location>
        <begin position="75"/>
        <end position="99"/>
    </location>
</feature>
<dbReference type="GO" id="GO:0003723">
    <property type="term" value="F:RNA binding"/>
    <property type="evidence" value="ECO:0007669"/>
    <property type="project" value="TreeGrafter"/>
</dbReference>
<evidence type="ECO:0000256" key="2">
    <source>
        <dbReference type="ARBA" id="ARBA00006856"/>
    </source>
</evidence>
<organism evidence="7 9">
    <name type="scientific">Caulochytrium protostelioides</name>
    <dbReference type="NCBI Taxonomy" id="1555241"/>
    <lineage>
        <taxon>Eukaryota</taxon>
        <taxon>Fungi</taxon>
        <taxon>Fungi incertae sedis</taxon>
        <taxon>Chytridiomycota</taxon>
        <taxon>Chytridiomycota incertae sedis</taxon>
        <taxon>Chytridiomycetes</taxon>
        <taxon>Caulochytriales</taxon>
        <taxon>Caulochytriaceae</taxon>
        <taxon>Caulochytrium</taxon>
    </lineage>
</organism>
<feature type="compositionally biased region" description="Basic residues" evidence="5">
    <location>
        <begin position="21"/>
        <end position="30"/>
    </location>
</feature>
<comment type="similarity">
    <text evidence="2">Belongs to the CWC22 family.</text>
</comment>
<feature type="domain" description="MI" evidence="6">
    <location>
        <begin position="738"/>
        <end position="875"/>
    </location>
</feature>
<dbReference type="Proteomes" id="UP000274922">
    <property type="component" value="Unassembled WGS sequence"/>
</dbReference>
<reference evidence="7" key="3">
    <citation type="submission" date="2018-08" db="EMBL/GenBank/DDBJ databases">
        <title>Leveraging single-cell genomics to expand the Fungal Tree of Life.</title>
        <authorList>
            <consortium name="DOE Joint Genome Institute"/>
            <person name="Ahrendt S.R."/>
            <person name="Quandt C.A."/>
            <person name="Ciobanu D."/>
            <person name="Clum A."/>
            <person name="Salamov A."/>
            <person name="Andreopoulos B."/>
            <person name="Cheng J.-F."/>
            <person name="Woyke T."/>
            <person name="Pelin A."/>
            <person name="Henrissat B."/>
            <person name="Reynolds N."/>
            <person name="Benny G.L."/>
            <person name="Smith M.E."/>
            <person name="James T.Y."/>
            <person name="Grigoriev I.V."/>
        </authorList>
    </citation>
    <scope>NUCLEOTIDE SEQUENCE</scope>
    <source>
        <strain evidence="7">ATCC 52028</strain>
    </source>
</reference>
<dbReference type="EMBL" id="ML014372">
    <property type="protein sequence ID" value="RKO98735.1"/>
    <property type="molecule type" value="Genomic_DNA"/>
</dbReference>
<accession>A0A4P9X063</accession>
<evidence type="ECO:0000313" key="9">
    <source>
        <dbReference type="Proteomes" id="UP000268535"/>
    </source>
</evidence>
<dbReference type="InterPro" id="IPR016024">
    <property type="entry name" value="ARM-type_fold"/>
</dbReference>
<dbReference type="GO" id="GO:0042274">
    <property type="term" value="P:ribosomal small subunit biogenesis"/>
    <property type="evidence" value="ECO:0007669"/>
    <property type="project" value="TreeGrafter"/>
</dbReference>
<evidence type="ECO:0000256" key="5">
    <source>
        <dbReference type="SAM" id="MobiDB-lite"/>
    </source>
</evidence>
<evidence type="ECO:0000313" key="8">
    <source>
        <dbReference type="EMBL" id="RKO98735.1"/>
    </source>
</evidence>
<dbReference type="Gene3D" id="1.25.40.180">
    <property type="match status" value="1"/>
</dbReference>
<feature type="compositionally biased region" description="Basic residues" evidence="5">
    <location>
        <begin position="1"/>
        <end position="11"/>
    </location>
</feature>
<evidence type="ECO:0000259" key="6">
    <source>
        <dbReference type="PROSITE" id="PS51366"/>
    </source>
</evidence>
<dbReference type="Pfam" id="PF02847">
    <property type="entry name" value="MA3"/>
    <property type="match status" value="1"/>
</dbReference>
<feature type="coiled-coil region" evidence="4">
    <location>
        <begin position="438"/>
        <end position="465"/>
    </location>
</feature>
<feature type="compositionally biased region" description="Acidic residues" evidence="5">
    <location>
        <begin position="190"/>
        <end position="200"/>
    </location>
</feature>
<evidence type="ECO:0000313" key="10">
    <source>
        <dbReference type="Proteomes" id="UP000274922"/>
    </source>
</evidence>
<evidence type="ECO:0000313" key="7">
    <source>
        <dbReference type="EMBL" id="RKO98018.1"/>
    </source>
</evidence>